<dbReference type="CDD" id="cd01949">
    <property type="entry name" value="GGDEF"/>
    <property type="match status" value="1"/>
</dbReference>
<comment type="caution">
    <text evidence="9">The sequence shown here is derived from an EMBL/GenBank/DDBJ whole genome shotgun (WGS) entry which is preliminary data.</text>
</comment>
<dbReference type="NCBIfam" id="TIGR00229">
    <property type="entry name" value="sensory_box"/>
    <property type="match status" value="1"/>
</dbReference>
<evidence type="ECO:0000256" key="1">
    <source>
        <dbReference type="ARBA" id="ARBA00022679"/>
    </source>
</evidence>
<evidence type="ECO:0000259" key="4">
    <source>
        <dbReference type="PROSITE" id="PS50110"/>
    </source>
</evidence>
<dbReference type="PANTHER" id="PTHR44757:SF2">
    <property type="entry name" value="BIOFILM ARCHITECTURE MAINTENANCE PROTEIN MBAA"/>
    <property type="match status" value="1"/>
</dbReference>
<dbReference type="RefSeq" id="WP_189064564.1">
    <property type="nucleotide sequence ID" value="NZ_BMQM01000009.1"/>
</dbReference>
<dbReference type="InterPro" id="IPR000160">
    <property type="entry name" value="GGDEF_dom"/>
</dbReference>
<dbReference type="Gene3D" id="3.20.20.450">
    <property type="entry name" value="EAL domain"/>
    <property type="match status" value="1"/>
</dbReference>
<dbReference type="Pfam" id="PF13426">
    <property type="entry name" value="PAS_9"/>
    <property type="match status" value="1"/>
</dbReference>
<dbReference type="SMART" id="SM00448">
    <property type="entry name" value="REC"/>
    <property type="match status" value="1"/>
</dbReference>
<evidence type="ECO:0000259" key="6">
    <source>
        <dbReference type="PROSITE" id="PS50113"/>
    </source>
</evidence>
<dbReference type="InterPro" id="IPR003018">
    <property type="entry name" value="GAF"/>
</dbReference>
<dbReference type="Gene3D" id="3.30.70.270">
    <property type="match status" value="1"/>
</dbReference>
<dbReference type="InterPro" id="IPR000700">
    <property type="entry name" value="PAS-assoc_C"/>
</dbReference>
<reference evidence="10" key="1">
    <citation type="journal article" date="2019" name="Int. J. Syst. Evol. Microbiol.">
        <title>The Global Catalogue of Microorganisms (GCM) 10K type strain sequencing project: providing services to taxonomists for standard genome sequencing and annotation.</title>
        <authorList>
            <consortium name="The Broad Institute Genomics Platform"/>
            <consortium name="The Broad Institute Genome Sequencing Center for Infectious Disease"/>
            <person name="Wu L."/>
            <person name="Ma J."/>
        </authorList>
    </citation>
    <scope>NUCLEOTIDE SEQUENCE [LARGE SCALE GENOMIC DNA]</scope>
    <source>
        <strain evidence="10">JCM 31404</strain>
    </source>
</reference>
<dbReference type="PANTHER" id="PTHR44757">
    <property type="entry name" value="DIGUANYLATE CYCLASE DGCP"/>
    <property type="match status" value="1"/>
</dbReference>
<evidence type="ECO:0000313" key="9">
    <source>
        <dbReference type="EMBL" id="GGR56018.1"/>
    </source>
</evidence>
<dbReference type="Pfam" id="PF00072">
    <property type="entry name" value="Response_reg"/>
    <property type="match status" value="1"/>
</dbReference>
<keyword evidence="2" id="KW-0418">Kinase</keyword>
<dbReference type="SMART" id="SM00086">
    <property type="entry name" value="PAC"/>
    <property type="match status" value="1"/>
</dbReference>
<dbReference type="Gene3D" id="3.30.450.20">
    <property type="entry name" value="PAS domain"/>
    <property type="match status" value="2"/>
</dbReference>
<dbReference type="SUPFAM" id="SSF55073">
    <property type="entry name" value="Nucleotide cyclase"/>
    <property type="match status" value="1"/>
</dbReference>
<feature type="domain" description="PAS" evidence="5">
    <location>
        <begin position="149"/>
        <end position="186"/>
    </location>
</feature>
<dbReference type="Gene3D" id="3.40.50.2300">
    <property type="match status" value="1"/>
</dbReference>
<dbReference type="PROSITE" id="PS50887">
    <property type="entry name" value="GGDEF"/>
    <property type="match status" value="1"/>
</dbReference>
<protein>
    <submittedName>
        <fullName evidence="9">Bifunctional diguanylate cyclase/phosphodiesterase</fullName>
    </submittedName>
</protein>
<evidence type="ECO:0000256" key="2">
    <source>
        <dbReference type="ARBA" id="ARBA00022777"/>
    </source>
</evidence>
<dbReference type="PROSITE" id="PS50113">
    <property type="entry name" value="PAC"/>
    <property type="match status" value="1"/>
</dbReference>
<dbReference type="InterPro" id="IPR001633">
    <property type="entry name" value="EAL_dom"/>
</dbReference>
<dbReference type="SMART" id="SM00267">
    <property type="entry name" value="GGDEF"/>
    <property type="match status" value="1"/>
</dbReference>
<dbReference type="Proteomes" id="UP000634308">
    <property type="component" value="Unassembled WGS sequence"/>
</dbReference>
<feature type="domain" description="Response regulatory" evidence="4">
    <location>
        <begin position="23"/>
        <end position="136"/>
    </location>
</feature>
<keyword evidence="10" id="KW-1185">Reference proteome</keyword>
<evidence type="ECO:0000259" key="8">
    <source>
        <dbReference type="PROSITE" id="PS50887"/>
    </source>
</evidence>
<dbReference type="Gene3D" id="3.30.450.40">
    <property type="match status" value="1"/>
</dbReference>
<dbReference type="PROSITE" id="PS50110">
    <property type="entry name" value="RESPONSE_REGULATORY"/>
    <property type="match status" value="1"/>
</dbReference>
<evidence type="ECO:0000259" key="7">
    <source>
        <dbReference type="PROSITE" id="PS50883"/>
    </source>
</evidence>
<dbReference type="PROSITE" id="PS50883">
    <property type="entry name" value="EAL"/>
    <property type="match status" value="1"/>
</dbReference>
<dbReference type="SMART" id="SM00065">
    <property type="entry name" value="GAF"/>
    <property type="match status" value="1"/>
</dbReference>
<dbReference type="Pfam" id="PF00563">
    <property type="entry name" value="EAL"/>
    <property type="match status" value="1"/>
</dbReference>
<dbReference type="InterPro" id="IPR029016">
    <property type="entry name" value="GAF-like_dom_sf"/>
</dbReference>
<dbReference type="CDD" id="cd00130">
    <property type="entry name" value="PAS"/>
    <property type="match status" value="2"/>
</dbReference>
<dbReference type="InterPro" id="IPR035919">
    <property type="entry name" value="EAL_sf"/>
</dbReference>
<feature type="domain" description="PAC" evidence="6">
    <location>
        <begin position="338"/>
        <end position="392"/>
    </location>
</feature>
<dbReference type="InterPro" id="IPR000014">
    <property type="entry name" value="PAS"/>
</dbReference>
<proteinExistence type="predicted"/>
<dbReference type="InterPro" id="IPR001610">
    <property type="entry name" value="PAC"/>
</dbReference>
<dbReference type="Pfam" id="PF00990">
    <property type="entry name" value="GGDEF"/>
    <property type="match status" value="1"/>
</dbReference>
<dbReference type="SUPFAM" id="SSF52172">
    <property type="entry name" value="CheY-like"/>
    <property type="match status" value="1"/>
</dbReference>
<dbReference type="InterPro" id="IPR029787">
    <property type="entry name" value="Nucleotide_cyclase"/>
</dbReference>
<feature type="domain" description="GGDEF" evidence="8">
    <location>
        <begin position="597"/>
        <end position="730"/>
    </location>
</feature>
<dbReference type="InterPro" id="IPR013656">
    <property type="entry name" value="PAS_4"/>
</dbReference>
<dbReference type="SMART" id="SM00091">
    <property type="entry name" value="PAS"/>
    <property type="match status" value="2"/>
</dbReference>
<keyword evidence="1" id="KW-0808">Transferase</keyword>
<dbReference type="CDD" id="cd00156">
    <property type="entry name" value="REC"/>
    <property type="match status" value="1"/>
</dbReference>
<organism evidence="9 10">
    <name type="scientific">Deinococcus seoulensis</name>
    <dbReference type="NCBI Taxonomy" id="1837379"/>
    <lineage>
        <taxon>Bacteria</taxon>
        <taxon>Thermotogati</taxon>
        <taxon>Deinococcota</taxon>
        <taxon>Deinococci</taxon>
        <taxon>Deinococcales</taxon>
        <taxon>Deinococcaceae</taxon>
        <taxon>Deinococcus</taxon>
    </lineage>
</organism>
<dbReference type="EMBL" id="BMQM01000009">
    <property type="protein sequence ID" value="GGR56018.1"/>
    <property type="molecule type" value="Genomic_DNA"/>
</dbReference>
<evidence type="ECO:0000313" key="10">
    <source>
        <dbReference type="Proteomes" id="UP000634308"/>
    </source>
</evidence>
<dbReference type="SMART" id="SM00052">
    <property type="entry name" value="EAL"/>
    <property type="match status" value="1"/>
</dbReference>
<feature type="domain" description="PAS" evidence="5">
    <location>
        <begin position="257"/>
        <end position="313"/>
    </location>
</feature>
<dbReference type="NCBIfam" id="TIGR00254">
    <property type="entry name" value="GGDEF"/>
    <property type="match status" value="1"/>
</dbReference>
<feature type="modified residue" description="4-aspartylphosphate" evidence="3">
    <location>
        <position position="74"/>
    </location>
</feature>
<dbReference type="InterPro" id="IPR001789">
    <property type="entry name" value="Sig_transdc_resp-reg_receiver"/>
</dbReference>
<evidence type="ECO:0000256" key="3">
    <source>
        <dbReference type="PROSITE-ProRule" id="PRU00169"/>
    </source>
</evidence>
<keyword evidence="3" id="KW-0597">Phosphoprotein</keyword>
<dbReference type="InterPro" id="IPR035965">
    <property type="entry name" value="PAS-like_dom_sf"/>
</dbReference>
<dbReference type="InterPro" id="IPR011006">
    <property type="entry name" value="CheY-like_superfamily"/>
</dbReference>
<dbReference type="CDD" id="cd01948">
    <property type="entry name" value="EAL"/>
    <property type="match status" value="1"/>
</dbReference>
<dbReference type="InterPro" id="IPR052155">
    <property type="entry name" value="Biofilm_reg_signaling"/>
</dbReference>
<gene>
    <name evidence="9" type="ORF">GCM10008959_17020</name>
</gene>
<name>A0ABQ2RTW6_9DEIO</name>
<accession>A0ABQ2RTW6</accession>
<dbReference type="SUPFAM" id="SSF55781">
    <property type="entry name" value="GAF domain-like"/>
    <property type="match status" value="1"/>
</dbReference>
<feature type="domain" description="EAL" evidence="7">
    <location>
        <begin position="739"/>
        <end position="989"/>
    </location>
</feature>
<dbReference type="PROSITE" id="PS50112">
    <property type="entry name" value="PAS"/>
    <property type="match status" value="2"/>
</dbReference>
<dbReference type="Pfam" id="PF08448">
    <property type="entry name" value="PAS_4"/>
    <property type="match status" value="1"/>
</dbReference>
<evidence type="ECO:0000259" key="5">
    <source>
        <dbReference type="PROSITE" id="PS50112"/>
    </source>
</evidence>
<dbReference type="SUPFAM" id="SSF141868">
    <property type="entry name" value="EAL domain-like"/>
    <property type="match status" value="1"/>
</dbReference>
<dbReference type="Pfam" id="PF13185">
    <property type="entry name" value="GAF_2"/>
    <property type="match status" value="1"/>
</dbReference>
<dbReference type="SUPFAM" id="SSF55785">
    <property type="entry name" value="PYP-like sensor domain (PAS domain)"/>
    <property type="match status" value="2"/>
</dbReference>
<dbReference type="InterPro" id="IPR043128">
    <property type="entry name" value="Rev_trsase/Diguanyl_cyclase"/>
</dbReference>
<sequence length="989" mass="109102">MSDDARPDLPAVSGALPARPSLRVLIVEDSEEDAWTYQHLLRRAAPQVQCTVLGMGADAVEYLRRETPDCVLLDFNLPDMTGLEVLAEARPSCAVVMLTGVGDEQVAVLAMNAGAQDYVVKSTLSAAGLLRDLERAVEKYRLQRELTVSRERMQAALGSVDDSLLSLDHDLNLLYLNPAAQRLLSLPEGTLSHAELTGHAGWMFADTFLKVLRRALKTGERQETELKGPQGQWLDSRVYPSPGGLTVTLRDVTQRRSEEERLRLLESVTVNAREAVVISEAEPVVGEGPRVVYVNEAFTRMTGYAPEEIIGRTPRILQGPGSDRATLDRVRANLLSWTPVDEVVQNYHKDGTPIWVHLSIVPVANTRGWFTHWVSVQRDVTQEMQRERRDRMRRELLEQAAAGRPVDDLLNGLCRLIWLDLNSLTVAAWLREDSLLTLRASVNSDADALRASAQRGVTQVDLQHDDGVCATVVRTRQPVIVDDIRRESLVMHRGAREALLAGGLHAMWGLPILSSHADQPPLGVFTVFSETPRTPTQTELAALQDLTGLASLLLERALAQREMQRLAMYDSLTGLPNRALYLEYLTQALSRSTHDGERLAVGLLDLDRFKVINDTLGHSAGDELLVQVARRLRRTFRPSDVVARMGGDEFTLILPFGNDPGVFRSGVQNRLTSCFQAPFHVQGQELFVGASLGLAFTPDHGTDSDTLLSAADLAMYRAKRTGSGVAVFDPAATALQPGTVSLETDLYRALERDELELHYQPLFRAGTRELIGAEALCRWRHARLGMVSPAEFIPLAENTGLILPIGAWVLNEACRQLAEWHRTHPQLQMSVNLSPRQFWNPQLVETVRAAIAAHNIPPGRLVLEITESVLMNVPDAEATLRRLRALGVALSLDDFGTGYSSLSYLNRFPLTALKIDRSFLRSVTGNPDGTAEKIIQAVMLLSHALNLHVTTEGIETPEQAAFIESVGGDTLQGFLLGRPVPAGQFRLPD</sequence>